<keyword evidence="1" id="KW-1185">Reference proteome</keyword>
<dbReference type="AlphaFoldDB" id="A0AAF3EUM3"/>
<proteinExistence type="predicted"/>
<organism evidence="1 2">
    <name type="scientific">Mesorhabditis belari</name>
    <dbReference type="NCBI Taxonomy" id="2138241"/>
    <lineage>
        <taxon>Eukaryota</taxon>
        <taxon>Metazoa</taxon>
        <taxon>Ecdysozoa</taxon>
        <taxon>Nematoda</taxon>
        <taxon>Chromadorea</taxon>
        <taxon>Rhabditida</taxon>
        <taxon>Rhabditina</taxon>
        <taxon>Rhabditomorpha</taxon>
        <taxon>Rhabditoidea</taxon>
        <taxon>Rhabditidae</taxon>
        <taxon>Mesorhabditinae</taxon>
        <taxon>Mesorhabditis</taxon>
    </lineage>
</organism>
<name>A0AAF3EUM3_9BILA</name>
<protein>
    <submittedName>
        <fullName evidence="2">Uncharacterized protein</fullName>
    </submittedName>
</protein>
<sequence length="152" mass="16930">MTKKALTDTSCLAPPSLLRCLFSLHVDRWFLAISRTELSSTSPDASLLPKRLALYTLAISFAGGATPAQPHEFLLSRRDRKYLQFTICREYARISAALLISHSERTERCNADNTDSYMLTRSLHTAGGSADIRQTNEHAAFVLSRRNGFPAL</sequence>
<reference evidence="2" key="1">
    <citation type="submission" date="2024-02" db="UniProtKB">
        <authorList>
            <consortium name="WormBaseParasite"/>
        </authorList>
    </citation>
    <scope>IDENTIFICATION</scope>
</reference>
<evidence type="ECO:0000313" key="1">
    <source>
        <dbReference type="Proteomes" id="UP000887575"/>
    </source>
</evidence>
<evidence type="ECO:0000313" key="2">
    <source>
        <dbReference type="WBParaSite" id="MBELARI_LOCUS17297"/>
    </source>
</evidence>
<dbReference type="WBParaSite" id="MBELARI_LOCUS17297">
    <property type="protein sequence ID" value="MBELARI_LOCUS17297"/>
    <property type="gene ID" value="MBELARI_LOCUS17297"/>
</dbReference>
<dbReference type="Proteomes" id="UP000887575">
    <property type="component" value="Unassembled WGS sequence"/>
</dbReference>
<accession>A0AAF3EUM3</accession>